<evidence type="ECO:0000256" key="2">
    <source>
        <dbReference type="ARBA" id="ARBA00012662"/>
    </source>
</evidence>
<evidence type="ECO:0000313" key="9">
    <source>
        <dbReference type="Proteomes" id="UP000198984"/>
    </source>
</evidence>
<dbReference type="Proteomes" id="UP000198984">
    <property type="component" value="Unassembled WGS sequence"/>
</dbReference>
<dbReference type="GO" id="GO:0016139">
    <property type="term" value="P:glycoside catabolic process"/>
    <property type="evidence" value="ECO:0007669"/>
    <property type="project" value="TreeGrafter"/>
</dbReference>
<dbReference type="RefSeq" id="WP_089921055.1">
    <property type="nucleotide sequence ID" value="NZ_FOBB01000013.1"/>
</dbReference>
<evidence type="ECO:0000313" key="8">
    <source>
        <dbReference type="EMBL" id="SEN82055.1"/>
    </source>
</evidence>
<dbReference type="SMART" id="SM00812">
    <property type="entry name" value="Alpha_L_fucos"/>
    <property type="match status" value="1"/>
</dbReference>
<feature type="domain" description="F5/8 type C" evidence="7">
    <location>
        <begin position="336"/>
        <end position="474"/>
    </location>
</feature>
<protein>
    <recommendedName>
        <fullName evidence="2">alpha-L-fucosidase</fullName>
        <ecNumber evidence="2">3.2.1.51</ecNumber>
    </recommendedName>
</protein>
<proteinExistence type="inferred from homology"/>
<evidence type="ECO:0000256" key="3">
    <source>
        <dbReference type="ARBA" id="ARBA00022729"/>
    </source>
</evidence>
<organism evidence="8 9">
    <name type="scientific">Chitinophaga rupis</name>
    <dbReference type="NCBI Taxonomy" id="573321"/>
    <lineage>
        <taxon>Bacteria</taxon>
        <taxon>Pseudomonadati</taxon>
        <taxon>Bacteroidota</taxon>
        <taxon>Chitinophagia</taxon>
        <taxon>Chitinophagales</taxon>
        <taxon>Chitinophagaceae</taxon>
        <taxon>Chitinophaga</taxon>
    </lineage>
</organism>
<dbReference type="Gene3D" id="2.60.120.260">
    <property type="entry name" value="Galactose-binding domain-like"/>
    <property type="match status" value="2"/>
</dbReference>
<sequence>MMKKAATFLAGALLCYNAAVAQSTIKPYGALPTKAQENWQDMEYYMFIHFGPNTFTDREWGHGDEDPRIFNPTQLDARQWARTAKLAGMKGIIITAKHHDGFCLWPSKFSTHTVRESAWKNGKGDVLKELSAACKQYGLKFGVYLSPWDRNHPAYGTPEYNQIFAKTLNEVLSSYGPVFEQWFDGANGEGPNGKKQEYNWQLFHSVVYREQPNAVIFSDVGPGCRWVGNEDGYAGTTNWSTLNVTGYEPGKKAPSQATLNKGDEDGEKWVPTECDVSIRPGWFYSDATNDKVKSVAKLLDIYNASVGRNGNLLLNVPVDRRGLINANDSTRLMEFRRLLETTFKNNLARSAKVTVTDIRKNNTAVKASYLVDGNNKTYWATPDGVQNAGITLTFTKPVTFNRAVLQEYIALGQRVKAFTVEVLEDGAYKEVANETTIGHKRLLRVPTTTTTQVRINIKDAKACPVISEVQLYNAPDLLADPEIKRDKEGLLSITCASPDPELHYTLDGSEPTFTSPRYSQPFALVEGGVVKAKAFIHKGKTASSTISASFNMAQSKWKVLAADGKAGTAANAIDANPDTYWTSGKGAFGHYPYELAIDLGESLSLKGFSYLPHRDAHTTFSGIIYKYAFYVSNDGKEWGQPVSTGSFDNIRNNPVQQTIRFPQAVTARYIKLVALEPAFETDHDASVAELEVLTK</sequence>
<dbReference type="GO" id="GO:0005764">
    <property type="term" value="C:lysosome"/>
    <property type="evidence" value="ECO:0007669"/>
    <property type="project" value="TreeGrafter"/>
</dbReference>
<keyword evidence="5" id="KW-0326">Glycosidase</keyword>
<keyword evidence="4" id="KW-0378">Hydrolase</keyword>
<feature type="domain" description="F5/8 type C" evidence="7">
    <location>
        <begin position="529"/>
        <end position="695"/>
    </location>
</feature>
<evidence type="ECO:0000256" key="4">
    <source>
        <dbReference type="ARBA" id="ARBA00022801"/>
    </source>
</evidence>
<dbReference type="EC" id="3.2.1.51" evidence="2"/>
<accession>A0A1H8JNC5</accession>
<dbReference type="InterPro" id="IPR017853">
    <property type="entry name" value="GH"/>
</dbReference>
<dbReference type="InterPro" id="IPR008979">
    <property type="entry name" value="Galactose-bd-like_sf"/>
</dbReference>
<dbReference type="Pfam" id="PF00754">
    <property type="entry name" value="F5_F8_type_C"/>
    <property type="match status" value="2"/>
</dbReference>
<dbReference type="PROSITE" id="PS50022">
    <property type="entry name" value="FA58C_3"/>
    <property type="match status" value="2"/>
</dbReference>
<dbReference type="InterPro" id="IPR000421">
    <property type="entry name" value="FA58C"/>
</dbReference>
<name>A0A1H8JNC5_9BACT</name>
<feature type="signal peptide" evidence="6">
    <location>
        <begin position="1"/>
        <end position="21"/>
    </location>
</feature>
<dbReference type="InterPro" id="IPR057739">
    <property type="entry name" value="Glyco_hydro_29_N"/>
</dbReference>
<feature type="chain" id="PRO_5011674769" description="alpha-L-fucosidase" evidence="6">
    <location>
        <begin position="22"/>
        <end position="695"/>
    </location>
</feature>
<dbReference type="Pfam" id="PF13287">
    <property type="entry name" value="Fn3_assoc"/>
    <property type="match status" value="1"/>
</dbReference>
<dbReference type="GO" id="GO:0004560">
    <property type="term" value="F:alpha-L-fucosidase activity"/>
    <property type="evidence" value="ECO:0007669"/>
    <property type="project" value="InterPro"/>
</dbReference>
<keyword evidence="3 6" id="KW-0732">Signal</keyword>
<dbReference type="SUPFAM" id="SSF49785">
    <property type="entry name" value="Galactose-binding domain-like"/>
    <property type="match status" value="2"/>
</dbReference>
<evidence type="ECO:0000259" key="7">
    <source>
        <dbReference type="PROSITE" id="PS50022"/>
    </source>
</evidence>
<reference evidence="8 9" key="1">
    <citation type="submission" date="2016-10" db="EMBL/GenBank/DDBJ databases">
        <authorList>
            <person name="de Groot N.N."/>
        </authorList>
    </citation>
    <scope>NUCLEOTIDE SEQUENCE [LARGE SCALE GENOMIC DNA]</scope>
    <source>
        <strain evidence="8 9">DSM 21039</strain>
    </source>
</reference>
<dbReference type="PANTHER" id="PTHR10030:SF37">
    <property type="entry name" value="ALPHA-L-FUCOSIDASE-RELATED"/>
    <property type="match status" value="1"/>
</dbReference>
<dbReference type="PANTHER" id="PTHR10030">
    <property type="entry name" value="ALPHA-L-FUCOSIDASE"/>
    <property type="match status" value="1"/>
</dbReference>
<evidence type="ECO:0000256" key="5">
    <source>
        <dbReference type="ARBA" id="ARBA00023295"/>
    </source>
</evidence>
<dbReference type="InterPro" id="IPR026876">
    <property type="entry name" value="Fn3_assoc_repeat"/>
</dbReference>
<keyword evidence="9" id="KW-1185">Reference proteome</keyword>
<dbReference type="GO" id="GO:0006004">
    <property type="term" value="P:fucose metabolic process"/>
    <property type="evidence" value="ECO:0007669"/>
    <property type="project" value="TreeGrafter"/>
</dbReference>
<dbReference type="AlphaFoldDB" id="A0A1H8JNC5"/>
<dbReference type="SUPFAM" id="SSF51445">
    <property type="entry name" value="(Trans)glycosidases"/>
    <property type="match status" value="1"/>
</dbReference>
<dbReference type="InterPro" id="IPR000933">
    <property type="entry name" value="Glyco_hydro_29"/>
</dbReference>
<evidence type="ECO:0000256" key="6">
    <source>
        <dbReference type="SAM" id="SignalP"/>
    </source>
</evidence>
<dbReference type="OrthoDB" id="107551at2"/>
<dbReference type="FunFam" id="3.20.20.80:FF:000052">
    <property type="entry name" value="Putative alpha-L-fucosidase 1"/>
    <property type="match status" value="1"/>
</dbReference>
<gene>
    <name evidence="8" type="ORF">SAMN04488505_11393</name>
</gene>
<dbReference type="Pfam" id="PF01120">
    <property type="entry name" value="Alpha_L_fucos"/>
    <property type="match status" value="1"/>
</dbReference>
<dbReference type="Gene3D" id="3.20.20.80">
    <property type="entry name" value="Glycosidases"/>
    <property type="match status" value="1"/>
</dbReference>
<dbReference type="STRING" id="573321.SAMN04488505_11393"/>
<comment type="similarity">
    <text evidence="1">Belongs to the glycosyl hydrolase 29 family.</text>
</comment>
<evidence type="ECO:0000256" key="1">
    <source>
        <dbReference type="ARBA" id="ARBA00007951"/>
    </source>
</evidence>
<dbReference type="EMBL" id="FOBB01000013">
    <property type="protein sequence ID" value="SEN82055.1"/>
    <property type="molecule type" value="Genomic_DNA"/>
</dbReference>